<gene>
    <name evidence="1" type="ORF">GN330_16640</name>
</gene>
<keyword evidence="2" id="KW-1185">Reference proteome</keyword>
<organism evidence="1 2">
    <name type="scientific">Nitratireductor arenosus</name>
    <dbReference type="NCBI Taxonomy" id="2682096"/>
    <lineage>
        <taxon>Bacteria</taxon>
        <taxon>Pseudomonadati</taxon>
        <taxon>Pseudomonadota</taxon>
        <taxon>Alphaproteobacteria</taxon>
        <taxon>Hyphomicrobiales</taxon>
        <taxon>Phyllobacteriaceae</taxon>
        <taxon>Nitratireductor</taxon>
    </lineage>
</organism>
<evidence type="ECO:0000313" key="1">
    <source>
        <dbReference type="EMBL" id="MVA98877.1"/>
    </source>
</evidence>
<evidence type="ECO:0000313" key="2">
    <source>
        <dbReference type="Proteomes" id="UP000463224"/>
    </source>
</evidence>
<sequence>MSAPFGYTGRSGIRSIAPMNEPFRFFSEKVDECLSLPGAAGLDALRDLIMEAQSDKEAGYGPPQDDLNRARRRWLDRYDAVYVRAGNDNTDEMRKAGH</sequence>
<dbReference type="AlphaFoldDB" id="A0A844QI59"/>
<protein>
    <submittedName>
        <fullName evidence="1">Uncharacterized protein</fullName>
    </submittedName>
</protein>
<name>A0A844QI59_9HYPH</name>
<proteinExistence type="predicted"/>
<dbReference type="Proteomes" id="UP000463224">
    <property type="component" value="Unassembled WGS sequence"/>
</dbReference>
<reference evidence="1 2" key="1">
    <citation type="submission" date="2019-12" db="EMBL/GenBank/DDBJ databases">
        <title>Nitratireductor arenosus sp. nov., Isolated from sea sand, Jeju island, South Korea.</title>
        <authorList>
            <person name="Kim W."/>
        </authorList>
    </citation>
    <scope>NUCLEOTIDE SEQUENCE [LARGE SCALE GENOMIC DNA]</scope>
    <source>
        <strain evidence="1 2">CAU 1489</strain>
    </source>
</reference>
<dbReference type="RefSeq" id="WP_156713854.1">
    <property type="nucleotide sequence ID" value="NZ_WPHG01000004.1"/>
</dbReference>
<accession>A0A844QI59</accession>
<comment type="caution">
    <text evidence="1">The sequence shown here is derived from an EMBL/GenBank/DDBJ whole genome shotgun (WGS) entry which is preliminary data.</text>
</comment>
<dbReference type="EMBL" id="WPHG01000004">
    <property type="protein sequence ID" value="MVA98877.1"/>
    <property type="molecule type" value="Genomic_DNA"/>
</dbReference>